<dbReference type="Proteomes" id="UP000014634">
    <property type="component" value="Unassembled WGS sequence"/>
</dbReference>
<dbReference type="EMBL" id="ATFE01000016">
    <property type="protein sequence ID" value="EPF27690.1"/>
    <property type="molecule type" value="Genomic_DNA"/>
</dbReference>
<dbReference type="PANTHER" id="PTHR42663:SF4">
    <property type="entry name" value="SLL1036 PROTEIN"/>
    <property type="match status" value="1"/>
</dbReference>
<evidence type="ECO:0000259" key="1">
    <source>
        <dbReference type="SMART" id="SM00849"/>
    </source>
</evidence>
<dbReference type="InterPro" id="IPR001279">
    <property type="entry name" value="Metallo-B-lactamas"/>
</dbReference>
<dbReference type="CDD" id="cd07715">
    <property type="entry name" value="TaR3-like_MBL-fold"/>
    <property type="match status" value="1"/>
</dbReference>
<dbReference type="InterPro" id="IPR036866">
    <property type="entry name" value="RibonucZ/Hydroxyglut_hydro"/>
</dbReference>
<dbReference type="SUPFAM" id="SSF56281">
    <property type="entry name" value="Metallo-hydrolase/oxidoreductase"/>
    <property type="match status" value="1"/>
</dbReference>
<organism evidence="2 3">
    <name type="scientific">Treponema medium ATCC 700293</name>
    <dbReference type="NCBI Taxonomy" id="1125700"/>
    <lineage>
        <taxon>Bacteria</taxon>
        <taxon>Pseudomonadati</taxon>
        <taxon>Spirochaetota</taxon>
        <taxon>Spirochaetia</taxon>
        <taxon>Spirochaetales</taxon>
        <taxon>Treponemataceae</taxon>
        <taxon>Treponema</taxon>
    </lineage>
</organism>
<accession>A0AA87TDZ6</accession>
<gene>
    <name evidence="2" type="ORF">HMPREF9195_02188</name>
</gene>
<proteinExistence type="predicted"/>
<dbReference type="RefSeq" id="WP_016524112.1">
    <property type="nucleotide sequence ID" value="NZ_KE332517.1"/>
</dbReference>
<name>A0AA87TDZ6_TREMD</name>
<evidence type="ECO:0000313" key="2">
    <source>
        <dbReference type="EMBL" id="EPF27690.1"/>
    </source>
</evidence>
<dbReference type="AlphaFoldDB" id="A0AA87TDZ6"/>
<dbReference type="Pfam" id="PF12706">
    <property type="entry name" value="Lactamase_B_2"/>
    <property type="match status" value="1"/>
</dbReference>
<sequence>MRVHFWGVRGSIATPLSAAQIQAKISAVVQRITEKDITDQDARERFLASLPPWLFGTIGGNTTCVEVETEEGNHIIFDAGTGIRELGVNLQNRFDYFDQPQTYHLFFSHFHWDHIQGLPFFGPAYDSRNTIIIYSTRPKMREFLEEQMKWPYFPITMFGKGGFTAKFEFRCIAPDEPYIHIGNTRIGWHRVRHPGGCVAYSIFDNQKKIIFSTDTELRPQDFEKNDANIAFYSDVELLIIDAQYTMTDSIEKIGWGHSTFSLAIDFATSWGIKKLALFHHEPTYNDKKILAIESSAQHYCNYIGAGTLEIFSAVEGTDLYL</sequence>
<reference evidence="2 3" key="1">
    <citation type="submission" date="2013-04" db="EMBL/GenBank/DDBJ databases">
        <title>The Genome Sequence of Treponema medium ATCC 700293.</title>
        <authorList>
            <consortium name="The Broad Institute Genomics Platform"/>
            <person name="Earl A."/>
            <person name="Ward D."/>
            <person name="Feldgarden M."/>
            <person name="Gevers D."/>
            <person name="Leonetti C."/>
            <person name="Blanton J.M."/>
            <person name="Dewhirst F.E."/>
            <person name="Izard J."/>
            <person name="Walker B."/>
            <person name="Young S."/>
            <person name="Zeng Q."/>
            <person name="Gargeya S."/>
            <person name="Fitzgerald M."/>
            <person name="Haas B."/>
            <person name="Abouelleil A."/>
            <person name="Allen A.W."/>
            <person name="Alvarado L."/>
            <person name="Arachchi H.M."/>
            <person name="Berlin A.M."/>
            <person name="Chapman S.B."/>
            <person name="Gainer-Dewar J."/>
            <person name="Goldberg J."/>
            <person name="Griggs A."/>
            <person name="Gujja S."/>
            <person name="Hansen M."/>
            <person name="Howarth C."/>
            <person name="Imamovic A."/>
            <person name="Ireland A."/>
            <person name="Larimer J."/>
            <person name="McCowan C."/>
            <person name="Murphy C."/>
            <person name="Pearson M."/>
            <person name="Poon T.W."/>
            <person name="Priest M."/>
            <person name="Roberts A."/>
            <person name="Saif S."/>
            <person name="Shea T."/>
            <person name="Sisk P."/>
            <person name="Sykes S."/>
            <person name="Wortman J."/>
            <person name="Nusbaum C."/>
            <person name="Birren B."/>
        </authorList>
    </citation>
    <scope>NUCLEOTIDE SEQUENCE [LARGE SCALE GENOMIC DNA]</scope>
    <source>
        <strain evidence="2 3">ATCC 700293</strain>
    </source>
</reference>
<evidence type="ECO:0000313" key="3">
    <source>
        <dbReference type="Proteomes" id="UP000014634"/>
    </source>
</evidence>
<comment type="caution">
    <text evidence="2">The sequence shown here is derived from an EMBL/GenBank/DDBJ whole genome shotgun (WGS) entry which is preliminary data.</text>
</comment>
<dbReference type="Gene3D" id="3.60.15.10">
    <property type="entry name" value="Ribonuclease Z/Hydroxyacylglutathione hydrolase-like"/>
    <property type="match status" value="1"/>
</dbReference>
<dbReference type="SMART" id="SM00849">
    <property type="entry name" value="Lactamase_B"/>
    <property type="match status" value="1"/>
</dbReference>
<feature type="domain" description="Metallo-beta-lactamase" evidence="1">
    <location>
        <begin position="61"/>
        <end position="257"/>
    </location>
</feature>
<dbReference type="PANTHER" id="PTHR42663">
    <property type="entry name" value="HYDROLASE C777.06C-RELATED-RELATED"/>
    <property type="match status" value="1"/>
</dbReference>
<protein>
    <recommendedName>
        <fullName evidence="1">Metallo-beta-lactamase domain-containing protein</fullName>
    </recommendedName>
</protein>